<dbReference type="PRINTS" id="PR00344">
    <property type="entry name" value="BCTRLSENSOR"/>
</dbReference>
<dbReference type="SUPFAM" id="SSF55874">
    <property type="entry name" value="ATPase domain of HSP90 chaperone/DNA topoisomerase II/histidine kinase"/>
    <property type="match status" value="1"/>
</dbReference>
<dbReference type="InterPro" id="IPR003660">
    <property type="entry name" value="HAMP_dom"/>
</dbReference>
<organism evidence="15 16">
    <name type="scientific">Pseudarthrobacter phenanthrenivorans</name>
    <name type="common">Arthrobacter phenanthrenivorans</name>
    <dbReference type="NCBI Taxonomy" id="361575"/>
    <lineage>
        <taxon>Bacteria</taxon>
        <taxon>Bacillati</taxon>
        <taxon>Actinomycetota</taxon>
        <taxon>Actinomycetes</taxon>
        <taxon>Micrococcales</taxon>
        <taxon>Micrococcaceae</taxon>
        <taxon>Pseudarthrobacter</taxon>
    </lineage>
</organism>
<dbReference type="InterPro" id="IPR036097">
    <property type="entry name" value="HisK_dim/P_sf"/>
</dbReference>
<evidence type="ECO:0000256" key="6">
    <source>
        <dbReference type="ARBA" id="ARBA00022692"/>
    </source>
</evidence>
<evidence type="ECO:0000256" key="2">
    <source>
        <dbReference type="ARBA" id="ARBA00004236"/>
    </source>
</evidence>
<dbReference type="Gene3D" id="6.10.340.10">
    <property type="match status" value="1"/>
</dbReference>
<keyword evidence="10 12" id="KW-0472">Membrane</keyword>
<dbReference type="SUPFAM" id="SSF47384">
    <property type="entry name" value="Homodimeric domain of signal transducing histidine kinase"/>
    <property type="match status" value="1"/>
</dbReference>
<reference evidence="15 16" key="1">
    <citation type="submission" date="2014-12" db="EMBL/GenBank/DDBJ databases">
        <title>Genome sequencing of Arthrobacter phenanthrenivorans SWC37.</title>
        <authorList>
            <person name="Tan P.W."/>
            <person name="Chan K.-G."/>
        </authorList>
    </citation>
    <scope>NUCLEOTIDE SEQUENCE [LARGE SCALE GENOMIC DNA]</scope>
    <source>
        <strain evidence="15 16">SWC37</strain>
    </source>
</reference>
<dbReference type="Pfam" id="PF00512">
    <property type="entry name" value="HisKA"/>
    <property type="match status" value="1"/>
</dbReference>
<dbReference type="Gene3D" id="1.10.287.130">
    <property type="match status" value="1"/>
</dbReference>
<comment type="caution">
    <text evidence="15">The sequence shown here is derived from an EMBL/GenBank/DDBJ whole genome shotgun (WGS) entry which is preliminary data.</text>
</comment>
<dbReference type="SMART" id="SM00387">
    <property type="entry name" value="HATPase_c"/>
    <property type="match status" value="1"/>
</dbReference>
<dbReference type="CDD" id="cd00075">
    <property type="entry name" value="HATPase"/>
    <property type="match status" value="1"/>
</dbReference>
<keyword evidence="7 15" id="KW-0418">Kinase</keyword>
<evidence type="ECO:0000256" key="11">
    <source>
        <dbReference type="SAM" id="MobiDB-lite"/>
    </source>
</evidence>
<dbReference type="Gene3D" id="3.30.565.10">
    <property type="entry name" value="Histidine kinase-like ATPase, C-terminal domain"/>
    <property type="match status" value="1"/>
</dbReference>
<keyword evidence="8 12" id="KW-1133">Transmembrane helix</keyword>
<dbReference type="SMART" id="SM00388">
    <property type="entry name" value="HisKA"/>
    <property type="match status" value="1"/>
</dbReference>
<dbReference type="Proteomes" id="UP000031196">
    <property type="component" value="Unassembled WGS sequence"/>
</dbReference>
<dbReference type="EC" id="2.7.13.3" evidence="3"/>
<evidence type="ECO:0000256" key="1">
    <source>
        <dbReference type="ARBA" id="ARBA00000085"/>
    </source>
</evidence>
<evidence type="ECO:0000313" key="15">
    <source>
        <dbReference type="EMBL" id="KIC69750.1"/>
    </source>
</evidence>
<dbReference type="InterPro" id="IPR036890">
    <property type="entry name" value="HATPase_C_sf"/>
</dbReference>
<dbReference type="PANTHER" id="PTHR45436">
    <property type="entry name" value="SENSOR HISTIDINE KINASE YKOH"/>
    <property type="match status" value="1"/>
</dbReference>
<feature type="compositionally biased region" description="Pro residues" evidence="11">
    <location>
        <begin position="465"/>
        <end position="474"/>
    </location>
</feature>
<evidence type="ECO:0000256" key="3">
    <source>
        <dbReference type="ARBA" id="ARBA00012438"/>
    </source>
</evidence>
<comment type="subcellular location">
    <subcellularLocation>
        <location evidence="2">Cell membrane</location>
    </subcellularLocation>
</comment>
<keyword evidence="9" id="KW-0902">Two-component regulatory system</keyword>
<proteinExistence type="predicted"/>
<dbReference type="CDD" id="cd00082">
    <property type="entry name" value="HisKA"/>
    <property type="match status" value="1"/>
</dbReference>
<evidence type="ECO:0000256" key="5">
    <source>
        <dbReference type="ARBA" id="ARBA00022679"/>
    </source>
</evidence>
<protein>
    <recommendedName>
        <fullName evidence="3">histidine kinase</fullName>
        <ecNumber evidence="3">2.7.13.3</ecNumber>
    </recommendedName>
</protein>
<dbReference type="Pfam" id="PF00672">
    <property type="entry name" value="HAMP"/>
    <property type="match status" value="1"/>
</dbReference>
<evidence type="ECO:0000256" key="8">
    <source>
        <dbReference type="ARBA" id="ARBA00022989"/>
    </source>
</evidence>
<dbReference type="EMBL" id="JWTB01000003">
    <property type="protein sequence ID" value="KIC69750.1"/>
    <property type="molecule type" value="Genomic_DNA"/>
</dbReference>
<evidence type="ECO:0000256" key="9">
    <source>
        <dbReference type="ARBA" id="ARBA00023012"/>
    </source>
</evidence>
<evidence type="ECO:0000259" key="14">
    <source>
        <dbReference type="PROSITE" id="PS50885"/>
    </source>
</evidence>
<feature type="transmembrane region" description="Helical" evidence="12">
    <location>
        <begin position="159"/>
        <end position="180"/>
    </location>
</feature>
<dbReference type="PROSITE" id="PS50109">
    <property type="entry name" value="HIS_KIN"/>
    <property type="match status" value="1"/>
</dbReference>
<keyword evidence="6 12" id="KW-0812">Transmembrane</keyword>
<dbReference type="InterPro" id="IPR005467">
    <property type="entry name" value="His_kinase_dom"/>
</dbReference>
<dbReference type="AlphaFoldDB" id="A0A0B4DZB2"/>
<evidence type="ECO:0000256" key="12">
    <source>
        <dbReference type="SAM" id="Phobius"/>
    </source>
</evidence>
<dbReference type="GO" id="GO:0000155">
    <property type="term" value="F:phosphorelay sensor kinase activity"/>
    <property type="evidence" value="ECO:0007669"/>
    <property type="project" value="InterPro"/>
</dbReference>
<dbReference type="PROSITE" id="PS50885">
    <property type="entry name" value="HAMP"/>
    <property type="match status" value="1"/>
</dbReference>
<name>A0A0B4DZB2_PSEPS</name>
<keyword evidence="5" id="KW-0808">Transferase</keyword>
<dbReference type="Pfam" id="PF02518">
    <property type="entry name" value="HATPase_c"/>
    <property type="match status" value="1"/>
</dbReference>
<feature type="domain" description="HAMP" evidence="14">
    <location>
        <begin position="182"/>
        <end position="234"/>
    </location>
</feature>
<feature type="region of interest" description="Disordered" evidence="11">
    <location>
        <begin position="465"/>
        <end position="484"/>
    </location>
</feature>
<dbReference type="PANTHER" id="PTHR45436:SF5">
    <property type="entry name" value="SENSOR HISTIDINE KINASE TRCS"/>
    <property type="match status" value="1"/>
</dbReference>
<evidence type="ECO:0000256" key="4">
    <source>
        <dbReference type="ARBA" id="ARBA00022553"/>
    </source>
</evidence>
<dbReference type="InterPro" id="IPR004358">
    <property type="entry name" value="Sig_transdc_His_kin-like_C"/>
</dbReference>
<dbReference type="InterPro" id="IPR003594">
    <property type="entry name" value="HATPase_dom"/>
</dbReference>
<dbReference type="OrthoDB" id="9786919at2"/>
<keyword evidence="4" id="KW-0597">Phosphoprotein</keyword>
<evidence type="ECO:0000256" key="10">
    <source>
        <dbReference type="ARBA" id="ARBA00023136"/>
    </source>
</evidence>
<dbReference type="InterPro" id="IPR050428">
    <property type="entry name" value="TCS_sensor_his_kinase"/>
</dbReference>
<evidence type="ECO:0000259" key="13">
    <source>
        <dbReference type="PROSITE" id="PS50109"/>
    </source>
</evidence>
<gene>
    <name evidence="15" type="ORF">RM50_01025</name>
</gene>
<dbReference type="InterPro" id="IPR003661">
    <property type="entry name" value="HisK_dim/P_dom"/>
</dbReference>
<comment type="catalytic activity">
    <reaction evidence="1">
        <text>ATP + protein L-histidine = ADP + protein N-phospho-L-histidine.</text>
        <dbReference type="EC" id="2.7.13.3"/>
    </reaction>
</comment>
<dbReference type="GO" id="GO:0005886">
    <property type="term" value="C:plasma membrane"/>
    <property type="evidence" value="ECO:0007669"/>
    <property type="project" value="UniProtKB-SubCell"/>
</dbReference>
<dbReference type="SMART" id="SM00304">
    <property type="entry name" value="HAMP"/>
    <property type="match status" value="1"/>
</dbReference>
<dbReference type="RefSeq" id="WP_043448967.1">
    <property type="nucleotide sequence ID" value="NZ_JBFBKS010000009.1"/>
</dbReference>
<evidence type="ECO:0000313" key="16">
    <source>
        <dbReference type="Proteomes" id="UP000031196"/>
    </source>
</evidence>
<evidence type="ECO:0000256" key="7">
    <source>
        <dbReference type="ARBA" id="ARBA00022777"/>
    </source>
</evidence>
<accession>A0A0B4DZB2</accession>
<feature type="domain" description="Histidine kinase" evidence="13">
    <location>
        <begin position="242"/>
        <end position="467"/>
    </location>
</feature>
<sequence length="484" mass="50615">MRLRVLGVLSVLCLVVVFLISGTILGSASRELTQELQINRAASVNRLAQVAFDAAGDGDTVRLQQEMDTYSGLYGEGIVVRVQQQTLASGGLPADRPDVQNALALARLNVSNTSLEQLEPFGSGPRVIFRPFGSASQVLGAVVLDVHADAAQQKLRERWLGVGVAALVLAAVLLVGAARVTGWVLRPVLRLDSAVHELERTGRTGSLPEDGPPELRELSRSFTAMANTVSASMAAQRQLIADASHQLRNPVGALRLRLDLLQLELKTDREHDAAGRAVAELDRVEEILDGVLKLAAAEHRASEGSLRAAGTGHQPPAPPMDPFPVLQGEIERAAPLAEQTGCRLVLEPPPRPPVLVACHPAELAQMAGELLTNATKYAPGATVTAAVRQEAGTVAVEISDDGPGLSAAERASAATRFWRSPRHASIPGTGLGMTIVGELAAANGARLVLADASPHGLSARVLFPIPPPARPAPGPESGGGGARA</sequence>